<reference evidence="1 2" key="1">
    <citation type="submission" date="2022-03" db="EMBL/GenBank/DDBJ databases">
        <authorList>
            <person name="Macdonald S."/>
            <person name="Ahmed S."/>
            <person name="Newling K."/>
        </authorList>
    </citation>
    <scope>NUCLEOTIDE SEQUENCE [LARGE SCALE GENOMIC DNA]</scope>
</reference>
<dbReference type="EMBL" id="CAKOAT010712932">
    <property type="protein sequence ID" value="CAH8386639.1"/>
    <property type="molecule type" value="Genomic_DNA"/>
</dbReference>
<sequence>MDATSIVAEAVNNQFSGLSVEESNANVPVNHIGSSSVSEVGASSRDAMLIKAGVNLKDFVVDKSTYVMPRSEPHAQIRASFYPKVENEKTDQEIRTRMIEVVSKGLATLKVSLKHSGSLFMYAGHTGGAYAKNSYGNIFT</sequence>
<proteinExistence type="predicted"/>
<dbReference type="PANTHER" id="PTHR35460">
    <property type="entry name" value="TRNA LIGASE 1"/>
    <property type="match status" value="1"/>
</dbReference>
<name>A0ABC8LS12_ERUVS</name>
<dbReference type="PANTHER" id="PTHR35460:SF1">
    <property type="entry name" value="TRNA LIGASE 1"/>
    <property type="match status" value="1"/>
</dbReference>
<comment type="caution">
    <text evidence="1">The sequence shown here is derived from an EMBL/GenBank/DDBJ whole genome shotgun (WGS) entry which is preliminary data.</text>
</comment>
<evidence type="ECO:0000313" key="1">
    <source>
        <dbReference type="EMBL" id="CAH8386639.1"/>
    </source>
</evidence>
<organism evidence="1 2">
    <name type="scientific">Eruca vesicaria subsp. sativa</name>
    <name type="common">Garden rocket</name>
    <name type="synonym">Eruca sativa</name>
    <dbReference type="NCBI Taxonomy" id="29727"/>
    <lineage>
        <taxon>Eukaryota</taxon>
        <taxon>Viridiplantae</taxon>
        <taxon>Streptophyta</taxon>
        <taxon>Embryophyta</taxon>
        <taxon>Tracheophyta</taxon>
        <taxon>Spermatophyta</taxon>
        <taxon>Magnoliopsida</taxon>
        <taxon>eudicotyledons</taxon>
        <taxon>Gunneridae</taxon>
        <taxon>Pentapetalae</taxon>
        <taxon>rosids</taxon>
        <taxon>malvids</taxon>
        <taxon>Brassicales</taxon>
        <taxon>Brassicaceae</taxon>
        <taxon>Brassiceae</taxon>
        <taxon>Eruca</taxon>
    </lineage>
</organism>
<evidence type="ECO:0000313" key="2">
    <source>
        <dbReference type="Proteomes" id="UP001642260"/>
    </source>
</evidence>
<accession>A0ABC8LS12</accession>
<dbReference type="Proteomes" id="UP001642260">
    <property type="component" value="Unassembled WGS sequence"/>
</dbReference>
<dbReference type="InterPro" id="IPR038837">
    <property type="entry name" value="tRNA_ligase_1"/>
</dbReference>
<gene>
    <name evidence="1" type="ORF">ERUC_LOCUS39122</name>
</gene>
<dbReference type="AlphaFoldDB" id="A0ABC8LS12"/>
<protein>
    <submittedName>
        <fullName evidence="1">Uncharacterized protein</fullName>
    </submittedName>
</protein>
<keyword evidence="2" id="KW-1185">Reference proteome</keyword>